<dbReference type="Proteomes" id="UP000721236">
    <property type="component" value="Unassembled WGS sequence"/>
</dbReference>
<accession>A0ABM8XV66</accession>
<keyword evidence="2" id="KW-1185">Reference proteome</keyword>
<evidence type="ECO:0000313" key="1">
    <source>
        <dbReference type="EMBL" id="CAG9184285.1"/>
    </source>
</evidence>
<sequence>MFKIQPNPTFNLTVKVPTPGEAPQSLKLLCHYKDEEQAREFLARAIEAEGQGERADLTEIVAGWEDVDEEFSPEALKRLLRNYGGAGRAIFQAYLDELQGQRRGN</sequence>
<name>A0ABM8XV66_9BURK</name>
<reference evidence="1 2" key="1">
    <citation type="submission" date="2021-08" db="EMBL/GenBank/DDBJ databases">
        <authorList>
            <person name="Peeters C."/>
        </authorList>
    </citation>
    <scope>NUCLEOTIDE SEQUENCE [LARGE SCALE GENOMIC DNA]</scope>
    <source>
        <strain evidence="1 2">LMG 21510</strain>
    </source>
</reference>
<gene>
    <name evidence="1" type="ORF">LMG21510_05059</name>
</gene>
<dbReference type="Pfam" id="PF08748">
    <property type="entry name" value="Phage_TAC_4"/>
    <property type="match status" value="1"/>
</dbReference>
<organism evidence="1 2">
    <name type="scientific">Cupriavidus respiraculi</name>
    <dbReference type="NCBI Taxonomy" id="195930"/>
    <lineage>
        <taxon>Bacteria</taxon>
        <taxon>Pseudomonadati</taxon>
        <taxon>Pseudomonadota</taxon>
        <taxon>Betaproteobacteria</taxon>
        <taxon>Burkholderiales</taxon>
        <taxon>Burkholderiaceae</taxon>
        <taxon>Cupriavidus</taxon>
    </lineage>
</organism>
<dbReference type="EMBL" id="CAJZAH010000011">
    <property type="protein sequence ID" value="CAG9184285.1"/>
    <property type="molecule type" value="Genomic_DNA"/>
</dbReference>
<dbReference type="RefSeq" id="WP_224044598.1">
    <property type="nucleotide sequence ID" value="NZ_CAJZAH010000011.1"/>
</dbReference>
<proteinExistence type="predicted"/>
<evidence type="ECO:0000313" key="2">
    <source>
        <dbReference type="Proteomes" id="UP000721236"/>
    </source>
</evidence>
<protein>
    <recommendedName>
        <fullName evidence="3">Phage protein</fullName>
    </recommendedName>
</protein>
<dbReference type="InterPro" id="IPR014859">
    <property type="entry name" value="Phage_TAC_4"/>
</dbReference>
<comment type="caution">
    <text evidence="1">The sequence shown here is derived from an EMBL/GenBank/DDBJ whole genome shotgun (WGS) entry which is preliminary data.</text>
</comment>
<evidence type="ECO:0008006" key="3">
    <source>
        <dbReference type="Google" id="ProtNLM"/>
    </source>
</evidence>